<reference evidence="2 3" key="1">
    <citation type="journal article" date="2019" name="Genome Biol. Evol.">
        <title>Insights into the evolution of the New World diploid cottons (Gossypium, subgenus Houzingenia) based on genome sequencing.</title>
        <authorList>
            <person name="Grover C.E."/>
            <person name="Arick M.A. 2nd"/>
            <person name="Thrash A."/>
            <person name="Conover J.L."/>
            <person name="Sanders W.S."/>
            <person name="Peterson D.G."/>
            <person name="Frelichowski J.E."/>
            <person name="Scheffler J.A."/>
            <person name="Scheffler B.E."/>
            <person name="Wendel J.F."/>
        </authorList>
    </citation>
    <scope>NUCLEOTIDE SEQUENCE [LARGE SCALE GENOMIC DNA]</scope>
    <source>
        <strain evidence="2">185</strain>
        <tissue evidence="2">Leaf</tissue>
    </source>
</reference>
<sequence>MMTIVLLLSYEVSAFSATTRNNNTNSSAAHCSGSTMEECLVIDQTNLGLFS</sequence>
<dbReference type="Proteomes" id="UP000593577">
    <property type="component" value="Unassembled WGS sequence"/>
</dbReference>
<evidence type="ECO:0000313" key="3">
    <source>
        <dbReference type="Proteomes" id="UP000593577"/>
    </source>
</evidence>
<comment type="caution">
    <text evidence="2">The sequence shown here is derived from an EMBL/GenBank/DDBJ whole genome shotgun (WGS) entry which is preliminary data.</text>
</comment>
<evidence type="ECO:0000256" key="1">
    <source>
        <dbReference type="SAM" id="SignalP"/>
    </source>
</evidence>
<feature type="signal peptide" evidence="1">
    <location>
        <begin position="1"/>
        <end position="16"/>
    </location>
</feature>
<evidence type="ECO:0000313" key="2">
    <source>
        <dbReference type="EMBL" id="MBA0674409.1"/>
    </source>
</evidence>
<keyword evidence="3" id="KW-1185">Reference proteome</keyword>
<dbReference type="AlphaFoldDB" id="A0A7J8WIG2"/>
<dbReference type="EMBL" id="JABFAA010000001">
    <property type="protein sequence ID" value="MBA0674409.1"/>
    <property type="molecule type" value="Genomic_DNA"/>
</dbReference>
<keyword evidence="1" id="KW-0732">Signal</keyword>
<name>A0A7J8WIG2_GOSAI</name>
<protein>
    <submittedName>
        <fullName evidence="2">Uncharacterized protein</fullName>
    </submittedName>
</protein>
<accession>A0A7J8WIG2</accession>
<gene>
    <name evidence="2" type="ORF">Goari_016009</name>
</gene>
<feature type="chain" id="PRO_5029750324" evidence="1">
    <location>
        <begin position="17"/>
        <end position="51"/>
    </location>
</feature>
<organism evidence="2 3">
    <name type="scientific">Gossypium aridum</name>
    <name type="common">American cotton</name>
    <name type="synonym">Erioxylum aridum</name>
    <dbReference type="NCBI Taxonomy" id="34290"/>
    <lineage>
        <taxon>Eukaryota</taxon>
        <taxon>Viridiplantae</taxon>
        <taxon>Streptophyta</taxon>
        <taxon>Embryophyta</taxon>
        <taxon>Tracheophyta</taxon>
        <taxon>Spermatophyta</taxon>
        <taxon>Magnoliopsida</taxon>
        <taxon>eudicotyledons</taxon>
        <taxon>Gunneridae</taxon>
        <taxon>Pentapetalae</taxon>
        <taxon>rosids</taxon>
        <taxon>malvids</taxon>
        <taxon>Malvales</taxon>
        <taxon>Malvaceae</taxon>
        <taxon>Malvoideae</taxon>
        <taxon>Gossypium</taxon>
    </lineage>
</organism>
<proteinExistence type="predicted"/>